<feature type="domain" description="Lysozyme inhibitor LprI-like N-terminal" evidence="2">
    <location>
        <begin position="22"/>
        <end position="117"/>
    </location>
</feature>
<dbReference type="Gene3D" id="1.20.1270.180">
    <property type="match status" value="1"/>
</dbReference>
<evidence type="ECO:0000259" key="2">
    <source>
        <dbReference type="Pfam" id="PF07007"/>
    </source>
</evidence>
<sequence length="125" mass="13155">MRALAVLLALAAGPVAAQDCGARPTQAEMNACAAEAWRAADAELNRAYGQALEVARRMDARGDGAPERTLREAQRAWVAFRDLACAAEAQPFQPGSITGLIAAGCLERLTRARTDDLAAYVGGLQ</sequence>
<name>A0ABW0SGL0_9RHOB</name>
<proteinExistence type="predicted"/>
<organism evidence="3 4">
    <name type="scientific">Rubellimicrobium aerolatum</name>
    <dbReference type="NCBI Taxonomy" id="490979"/>
    <lineage>
        <taxon>Bacteria</taxon>
        <taxon>Pseudomonadati</taxon>
        <taxon>Pseudomonadota</taxon>
        <taxon>Alphaproteobacteria</taxon>
        <taxon>Rhodobacterales</taxon>
        <taxon>Roseobacteraceae</taxon>
        <taxon>Rubellimicrobium</taxon>
    </lineage>
</organism>
<keyword evidence="4" id="KW-1185">Reference proteome</keyword>
<gene>
    <name evidence="3" type="ORF">ACFPOC_17095</name>
</gene>
<accession>A0ABW0SGL0</accession>
<dbReference type="Proteomes" id="UP001596056">
    <property type="component" value="Unassembled WGS sequence"/>
</dbReference>
<evidence type="ECO:0000313" key="4">
    <source>
        <dbReference type="Proteomes" id="UP001596056"/>
    </source>
</evidence>
<evidence type="ECO:0000256" key="1">
    <source>
        <dbReference type="SAM" id="SignalP"/>
    </source>
</evidence>
<protein>
    <submittedName>
        <fullName evidence="3">Lysozyme inhibitor LprI family protein</fullName>
    </submittedName>
</protein>
<comment type="caution">
    <text evidence="3">The sequence shown here is derived from an EMBL/GenBank/DDBJ whole genome shotgun (WGS) entry which is preliminary data.</text>
</comment>
<feature type="chain" id="PRO_5046164122" evidence="1">
    <location>
        <begin position="18"/>
        <end position="125"/>
    </location>
</feature>
<dbReference type="Pfam" id="PF07007">
    <property type="entry name" value="LprI"/>
    <property type="match status" value="1"/>
</dbReference>
<evidence type="ECO:0000313" key="3">
    <source>
        <dbReference type="EMBL" id="MFC5568128.1"/>
    </source>
</evidence>
<keyword evidence="1" id="KW-0732">Signal</keyword>
<reference evidence="4" key="1">
    <citation type="journal article" date="2019" name="Int. J. Syst. Evol. Microbiol.">
        <title>The Global Catalogue of Microorganisms (GCM) 10K type strain sequencing project: providing services to taxonomists for standard genome sequencing and annotation.</title>
        <authorList>
            <consortium name="The Broad Institute Genomics Platform"/>
            <consortium name="The Broad Institute Genome Sequencing Center for Infectious Disease"/>
            <person name="Wu L."/>
            <person name="Ma J."/>
        </authorList>
    </citation>
    <scope>NUCLEOTIDE SEQUENCE [LARGE SCALE GENOMIC DNA]</scope>
    <source>
        <strain evidence="4">KACC 11588</strain>
    </source>
</reference>
<dbReference type="InterPro" id="IPR009739">
    <property type="entry name" value="LprI-like_N"/>
</dbReference>
<dbReference type="EMBL" id="JBHSNA010000027">
    <property type="protein sequence ID" value="MFC5568128.1"/>
    <property type="molecule type" value="Genomic_DNA"/>
</dbReference>
<dbReference type="RefSeq" id="WP_209843070.1">
    <property type="nucleotide sequence ID" value="NZ_JAGGJP010000023.1"/>
</dbReference>
<feature type="signal peptide" evidence="1">
    <location>
        <begin position="1"/>
        <end position="17"/>
    </location>
</feature>